<gene>
    <name evidence="1" type="ORF">COB11_03810</name>
</gene>
<dbReference type="AlphaFoldDB" id="A0A2A4YI21"/>
<reference evidence="2" key="1">
    <citation type="submission" date="2017-08" db="EMBL/GenBank/DDBJ databases">
        <title>A dynamic microbial community with high functional redundancy inhabits the cold, oxic subseafloor aquifer.</title>
        <authorList>
            <person name="Tully B.J."/>
            <person name="Wheat C.G."/>
            <person name="Glazer B.T."/>
            <person name="Huber J.A."/>
        </authorList>
    </citation>
    <scope>NUCLEOTIDE SEQUENCE [LARGE SCALE GENOMIC DNA]</scope>
</reference>
<accession>A0A2A4YI21</accession>
<evidence type="ECO:0000313" key="2">
    <source>
        <dbReference type="Proteomes" id="UP000217838"/>
    </source>
</evidence>
<name>A0A2A4YI21_UNCAE</name>
<comment type="caution">
    <text evidence="1">The sequence shown here is derived from an EMBL/GenBank/DDBJ whole genome shotgun (WGS) entry which is preliminary data.</text>
</comment>
<sequence length="160" mass="17833">MIKRISETHNIIVKQIKSSKDALEKLQEIKGNNKDTKITDVVFSMHGSPTSLQISEDSFGLDLDISSVIEEKDANIYLATCSTGKKPPSGISYAERLSQKHPTASIYAVDGRLLNMSIQFPFSKTKKPFVRCTVDTLHHSFQEPERVFAKIFRAGCEVSA</sequence>
<evidence type="ECO:0000313" key="1">
    <source>
        <dbReference type="EMBL" id="PCI94473.1"/>
    </source>
</evidence>
<protein>
    <recommendedName>
        <fullName evidence="3">CHAT domain-containing protein</fullName>
    </recommendedName>
</protein>
<dbReference type="Proteomes" id="UP000217838">
    <property type="component" value="Unassembled WGS sequence"/>
</dbReference>
<proteinExistence type="predicted"/>
<evidence type="ECO:0008006" key="3">
    <source>
        <dbReference type="Google" id="ProtNLM"/>
    </source>
</evidence>
<organism evidence="1 2">
    <name type="scientific">Aerophobetes bacterium</name>
    <dbReference type="NCBI Taxonomy" id="2030807"/>
    <lineage>
        <taxon>Bacteria</taxon>
        <taxon>Candidatus Aerophobota</taxon>
    </lineage>
</organism>
<dbReference type="EMBL" id="NVUU01000038">
    <property type="protein sequence ID" value="PCI94473.1"/>
    <property type="molecule type" value="Genomic_DNA"/>
</dbReference>